<feature type="region of interest" description="Disordered" evidence="1">
    <location>
        <begin position="142"/>
        <end position="179"/>
    </location>
</feature>
<feature type="compositionally biased region" description="Pro residues" evidence="1">
    <location>
        <begin position="165"/>
        <end position="174"/>
    </location>
</feature>
<evidence type="ECO:0000256" key="1">
    <source>
        <dbReference type="SAM" id="MobiDB-lite"/>
    </source>
</evidence>
<feature type="compositionally biased region" description="Acidic residues" evidence="1">
    <location>
        <begin position="32"/>
        <end position="46"/>
    </location>
</feature>
<proteinExistence type="predicted"/>
<feature type="region of interest" description="Disordered" evidence="1">
    <location>
        <begin position="207"/>
        <end position="241"/>
    </location>
</feature>
<dbReference type="InParanoid" id="A0A1X7V7B6"/>
<protein>
    <submittedName>
        <fullName evidence="2">Uncharacterized protein</fullName>
    </submittedName>
</protein>
<sequence>MKRPSVLNFSASKSKRPREVQAQAVQLTTSDSDSDLSEPEDSLDMEEVCNGDCSNSTEPISAIAETDVTKSHEVIKVHTPPGPPDTAQTDDNFPVQPKSCNGFLKCVMESQQRSINLMCIHSATKVLSDMLQMIMNVSAAPEADVGHEGPPPTPLLVAASADHGGPPPPPPPPVVAGGSPPAPFAGGHGCLPPALFAASAGHGCPPPPPPPPVVAGGGHGAPVAGGHGGLPPAPVAGGHGGLPPPPVAGVYGGPPPPPIPVPLLTAHPPPNPALGIAALQQQRLLILR</sequence>
<dbReference type="EnsemblMetazoa" id="Aqu2.1.35699_001">
    <property type="protein sequence ID" value="Aqu2.1.35699_001"/>
    <property type="gene ID" value="Aqu2.1.35699"/>
</dbReference>
<feature type="region of interest" description="Disordered" evidence="1">
    <location>
        <begin position="1"/>
        <end position="46"/>
    </location>
</feature>
<feature type="compositionally biased region" description="Gly residues" evidence="1">
    <location>
        <begin position="215"/>
        <end position="229"/>
    </location>
</feature>
<evidence type="ECO:0000313" key="2">
    <source>
        <dbReference type="EnsemblMetazoa" id="Aqu2.1.35699_001"/>
    </source>
</evidence>
<organism evidence="2">
    <name type="scientific">Amphimedon queenslandica</name>
    <name type="common">Sponge</name>
    <dbReference type="NCBI Taxonomy" id="400682"/>
    <lineage>
        <taxon>Eukaryota</taxon>
        <taxon>Metazoa</taxon>
        <taxon>Porifera</taxon>
        <taxon>Demospongiae</taxon>
        <taxon>Heteroscleromorpha</taxon>
        <taxon>Haplosclerida</taxon>
        <taxon>Niphatidae</taxon>
        <taxon>Amphimedon</taxon>
    </lineage>
</organism>
<reference evidence="2" key="1">
    <citation type="submission" date="2017-05" db="UniProtKB">
        <authorList>
            <consortium name="EnsemblMetazoa"/>
        </authorList>
    </citation>
    <scope>IDENTIFICATION</scope>
</reference>
<accession>A0A1X7V7B6</accession>
<name>A0A1X7V7B6_AMPQE</name>
<dbReference type="STRING" id="400682.A0A1X7V7B6"/>
<dbReference type="AlphaFoldDB" id="A0A1X7V7B6"/>